<dbReference type="InterPro" id="IPR011008">
    <property type="entry name" value="Dimeric_a/b-barrel"/>
</dbReference>
<proteinExistence type="predicted"/>
<sequence length="248" mass="27828" precursor="true">MIRTRLRLLGFVSIILCPVWASLQTTASDANKEEAAKVEKQVLRHAVFFSFKDEASKADIEKIVDAFAALPERIDSIIGFEHGVNVASNERSGGLTHCFLLSFADEAGRSAYLPHPEHKAFGNVLRPHVKDVFVIDYWGTQEPKKSASKQLKMAVFVKFKPDAEPEQIKSLEKTVSEKLAKIESIRHLEWGVNNSPEAHDKGFTHAGILTFVDSDAREKTMADPVQQEIAKSLQELAENVRILEFWTQ</sequence>
<reference evidence="4 5" key="1">
    <citation type="submission" date="2019-02" db="EMBL/GenBank/DDBJ databases">
        <title>Deep-cultivation of Planctomycetes and their phenomic and genomic characterization uncovers novel biology.</title>
        <authorList>
            <person name="Wiegand S."/>
            <person name="Jogler M."/>
            <person name="Boedeker C."/>
            <person name="Pinto D."/>
            <person name="Vollmers J."/>
            <person name="Rivas-Marin E."/>
            <person name="Kohn T."/>
            <person name="Peeters S.H."/>
            <person name="Heuer A."/>
            <person name="Rast P."/>
            <person name="Oberbeckmann S."/>
            <person name="Bunk B."/>
            <person name="Jeske O."/>
            <person name="Meyerdierks A."/>
            <person name="Storesund J.E."/>
            <person name="Kallscheuer N."/>
            <person name="Luecker S."/>
            <person name="Lage O.M."/>
            <person name="Pohl T."/>
            <person name="Merkel B.J."/>
            <person name="Hornburger P."/>
            <person name="Mueller R.-W."/>
            <person name="Bruemmer F."/>
            <person name="Labrenz M."/>
            <person name="Spormann A.M."/>
            <person name="Op Den Camp H."/>
            <person name="Overmann J."/>
            <person name="Amann R."/>
            <person name="Jetten M.S.M."/>
            <person name="Mascher T."/>
            <person name="Medema M.H."/>
            <person name="Devos D.P."/>
            <person name="Kaster A.-K."/>
            <person name="Ovreas L."/>
            <person name="Rohde M."/>
            <person name="Galperin M.Y."/>
            <person name="Jogler C."/>
        </authorList>
    </citation>
    <scope>NUCLEOTIDE SEQUENCE [LARGE SCALE GENOMIC DNA]</scope>
    <source>
        <strain evidence="4 5">Q31b</strain>
    </source>
</reference>
<dbReference type="SUPFAM" id="SSF54909">
    <property type="entry name" value="Dimeric alpha+beta barrel"/>
    <property type="match status" value="2"/>
</dbReference>
<dbReference type="Gene3D" id="3.30.70.100">
    <property type="match status" value="2"/>
</dbReference>
<dbReference type="InterPro" id="IPR013097">
    <property type="entry name" value="Dabb"/>
</dbReference>
<dbReference type="AlphaFoldDB" id="A0A5C6E3C1"/>
<feature type="signal peptide" evidence="2">
    <location>
        <begin position="1"/>
        <end position="21"/>
    </location>
</feature>
<dbReference type="PANTHER" id="PTHR33178:SF10">
    <property type="entry name" value="STRESS-RESPONSE A_B BARREL DOMAIN-CONTAINING PROTEIN"/>
    <property type="match status" value="1"/>
</dbReference>
<feature type="domain" description="Stress-response A/B barrel" evidence="3">
    <location>
        <begin position="151"/>
        <end position="245"/>
    </location>
</feature>
<evidence type="ECO:0000256" key="1">
    <source>
        <dbReference type="ARBA" id="ARBA00011738"/>
    </source>
</evidence>
<keyword evidence="5" id="KW-1185">Reference proteome</keyword>
<dbReference type="PROSITE" id="PS51502">
    <property type="entry name" value="S_R_A_B_BARREL"/>
    <property type="match status" value="2"/>
</dbReference>
<comment type="subunit">
    <text evidence="1">Homodimer.</text>
</comment>
<evidence type="ECO:0000313" key="5">
    <source>
        <dbReference type="Proteomes" id="UP000315471"/>
    </source>
</evidence>
<protein>
    <submittedName>
        <fullName evidence="4">Stress responsive A/B Barrel Domain protein</fullName>
    </submittedName>
</protein>
<organism evidence="4 5">
    <name type="scientific">Novipirellula aureliae</name>
    <dbReference type="NCBI Taxonomy" id="2527966"/>
    <lineage>
        <taxon>Bacteria</taxon>
        <taxon>Pseudomonadati</taxon>
        <taxon>Planctomycetota</taxon>
        <taxon>Planctomycetia</taxon>
        <taxon>Pirellulales</taxon>
        <taxon>Pirellulaceae</taxon>
        <taxon>Novipirellula</taxon>
    </lineage>
</organism>
<evidence type="ECO:0000256" key="2">
    <source>
        <dbReference type="SAM" id="SignalP"/>
    </source>
</evidence>
<comment type="caution">
    <text evidence="4">The sequence shown here is derived from an EMBL/GenBank/DDBJ whole genome shotgun (WGS) entry which is preliminary data.</text>
</comment>
<evidence type="ECO:0000313" key="4">
    <source>
        <dbReference type="EMBL" id="TWU41669.1"/>
    </source>
</evidence>
<dbReference type="Proteomes" id="UP000315471">
    <property type="component" value="Unassembled WGS sequence"/>
</dbReference>
<dbReference type="RefSeq" id="WP_146600437.1">
    <property type="nucleotide sequence ID" value="NZ_SJPY01000004.1"/>
</dbReference>
<dbReference type="EMBL" id="SJPY01000004">
    <property type="protein sequence ID" value="TWU41669.1"/>
    <property type="molecule type" value="Genomic_DNA"/>
</dbReference>
<name>A0A5C6E3C1_9BACT</name>
<dbReference type="Pfam" id="PF07876">
    <property type="entry name" value="Dabb"/>
    <property type="match status" value="2"/>
</dbReference>
<feature type="domain" description="Stress-response A/B barrel" evidence="3">
    <location>
        <begin position="43"/>
        <end position="137"/>
    </location>
</feature>
<keyword evidence="2" id="KW-0732">Signal</keyword>
<dbReference type="OrthoDB" id="9808130at2"/>
<dbReference type="InterPro" id="IPR044662">
    <property type="entry name" value="HS1/DABB1-like"/>
</dbReference>
<dbReference type="PANTHER" id="PTHR33178">
    <property type="match status" value="1"/>
</dbReference>
<evidence type="ECO:0000259" key="3">
    <source>
        <dbReference type="PROSITE" id="PS51502"/>
    </source>
</evidence>
<gene>
    <name evidence="4" type="ORF">Q31b_31230</name>
</gene>
<feature type="chain" id="PRO_5022938802" evidence="2">
    <location>
        <begin position="22"/>
        <end position="248"/>
    </location>
</feature>
<accession>A0A5C6E3C1</accession>
<dbReference type="SMART" id="SM00886">
    <property type="entry name" value="Dabb"/>
    <property type="match status" value="2"/>
</dbReference>